<reference evidence="5" key="1">
    <citation type="submission" date="2021-01" db="UniProtKB">
        <authorList>
            <consortium name="EnsemblMetazoa"/>
        </authorList>
    </citation>
    <scope>IDENTIFICATION</scope>
</reference>
<keyword evidence="2" id="KW-0677">Repeat</keyword>
<evidence type="ECO:0000313" key="5">
    <source>
        <dbReference type="EnsemblMetazoa" id="CLYHEMP017088.1"/>
    </source>
</evidence>
<evidence type="ECO:0000313" key="6">
    <source>
        <dbReference type="Proteomes" id="UP000594262"/>
    </source>
</evidence>
<protein>
    <submittedName>
        <fullName evidence="5">Uncharacterized protein</fullName>
    </submittedName>
</protein>
<evidence type="ECO:0000256" key="2">
    <source>
        <dbReference type="ARBA" id="ARBA00022737"/>
    </source>
</evidence>
<dbReference type="PANTHER" id="PTHR15261">
    <property type="entry name" value="THROMBOSPONDIN-TYPE LAMININ G DOMAIN AND EAR REPEAT-CONTAINING"/>
    <property type="match status" value="1"/>
</dbReference>
<dbReference type="Pfam" id="PF03736">
    <property type="entry name" value="EPTP"/>
    <property type="match status" value="1"/>
</dbReference>
<dbReference type="GO" id="GO:0007165">
    <property type="term" value="P:signal transduction"/>
    <property type="evidence" value="ECO:0007669"/>
    <property type="project" value="TreeGrafter"/>
</dbReference>
<evidence type="ECO:0000256" key="3">
    <source>
        <dbReference type="SAM" id="Coils"/>
    </source>
</evidence>
<dbReference type="InterPro" id="IPR009039">
    <property type="entry name" value="EAR"/>
</dbReference>
<dbReference type="Proteomes" id="UP000594262">
    <property type="component" value="Unplaced"/>
</dbReference>
<feature type="chain" id="PRO_5029598108" evidence="4">
    <location>
        <begin position="32"/>
        <end position="2069"/>
    </location>
</feature>
<dbReference type="RefSeq" id="XP_066917785.1">
    <property type="nucleotide sequence ID" value="XM_067061684.1"/>
</dbReference>
<dbReference type="PANTHER" id="PTHR15261:SF4">
    <property type="entry name" value="THROMBOSPONDIN-TYPE LAMININ G DOMAIN AND EAR REPEAT-CONTAINING PROTEIN"/>
    <property type="match status" value="1"/>
</dbReference>
<proteinExistence type="predicted"/>
<keyword evidence="6" id="KW-1185">Reference proteome</keyword>
<dbReference type="PROSITE" id="PS50912">
    <property type="entry name" value="EAR"/>
    <property type="match status" value="2"/>
</dbReference>
<dbReference type="OrthoDB" id="5965730at2759"/>
<dbReference type="GeneID" id="136805127"/>
<organism evidence="5 6">
    <name type="scientific">Clytia hemisphaerica</name>
    <dbReference type="NCBI Taxonomy" id="252671"/>
    <lineage>
        <taxon>Eukaryota</taxon>
        <taxon>Metazoa</taxon>
        <taxon>Cnidaria</taxon>
        <taxon>Hydrozoa</taxon>
        <taxon>Hydroidolina</taxon>
        <taxon>Leptothecata</taxon>
        <taxon>Obeliida</taxon>
        <taxon>Clytiidae</taxon>
        <taxon>Clytia</taxon>
    </lineage>
</organism>
<feature type="coiled-coil region" evidence="3">
    <location>
        <begin position="568"/>
        <end position="595"/>
    </location>
</feature>
<keyword evidence="3" id="KW-0175">Coiled coil</keyword>
<keyword evidence="1 4" id="KW-0732">Signal</keyword>
<accession>A0A7M5X3A8</accession>
<evidence type="ECO:0000256" key="4">
    <source>
        <dbReference type="SAM" id="SignalP"/>
    </source>
</evidence>
<dbReference type="InterPro" id="IPR005492">
    <property type="entry name" value="EPTP"/>
</dbReference>
<dbReference type="EnsemblMetazoa" id="CLYHEMT017088.1">
    <property type="protein sequence ID" value="CLYHEMP017088.1"/>
    <property type="gene ID" value="CLYHEMG017088"/>
</dbReference>
<sequence length="2069" mass="229768">MHTRSKMVTKTSIKVFFFLLCISAWFNPSEGNHGELSTQDLNDYMQDVLAEYQVGLRKTAFEKAPLRKRRSLDGDLQPENETKTYQTEISEIIPWATIPTTHPMQLDPFTIANEQYLTAVNFADQTGQHATKSTIYKLNTTSEKFEKFQDFSTSGAVDFHYVHDSTYSYAIFVDQIGKGLGGFGETYQQSFQLNQYQPEFRPPFQYRSRVGTLGATRVNVFDKGGYKFYLTANSYSERGNRYQVQSTLHVQLRRGFQLLQSFDTLGAQDVEVALIDNQRYIFFANHQDNSGSTDIYSYVYKEKEEHELTYQDNFAPYGLYQRIPTHGAKDFEYFTYNGHHYLVVCNEYTRRVVYTADYRQEYQKDYTIESVIFWWTGNLWVEWQRIPTNGAVKATYFVSEFGDPMLVIANAKAQATIYTYDVVKGIFKPTMVQGLSPHPDNSSFIPDVRSVSVFSAFNETFITVANYALESRNGTNIFKVQFVRNETESSAQTVPQMIKDLLERMKQELTEVKEDLESQLNPIINQVLTKTTNQTLDTELHISGNNINITNLQTEDVLYTGQVTPNPIKELAIKAAELKEKVTQDESTISTLQQQMIDLVDLDHNNVTIAGKKTFETIEANNVNIEEAYVTGLVDGTNITDLHQHGLQNTVAQTITGQYTFNEVVNFTRDLTVENQINDLYINEILTKTRNQTISGHLNFTDNVLIRNENLELYNNTVNGIRFENVLTLNTEQIISGRKTYIGVNFRTLETVGKVDGVNISDFAANKVSVTGSDILTKSIIFTNGFNVSSDVNVGGYVDGANITALWQSANSDQNIDEEIQGSKIFQNVTVKGQCNIESVNGKDFDNLALKNQTNNFTGKVVFNENVTVQEHLITNSNSTINNLIFQTDLVLSDGSHIITGHKTFESIHLMENVTVHGDINGVDLKTFVETVVQKGDNRTVTGKKHFHSTVNAEQLLTELVNNINVEELLNNVLVLVNGTKINASMVKFQSLNISSVRVEGTVNGLKIPDDLVLLSTIQHIEGSKTFTNNVTILNIHSINVIGDEDFSKFLREAAQNLPGQTVEANVTFKNSVTFTDEITTEKLNGQSVDNWLTTNTKQNITGTIRLLNDTTFTSSITTDVVDITGKVNGIDISDLEASAIYKNTSETINNTRLVFVNGIDCKQNLSVAGLINGVNLTELYHNTVRISKNQTVAGEKVFTNTVILKDTLTTSGTINNINLTKLEQESLKTVGDRTLLGNVTFINNVIVNGTLNAGGSIDGTDLNEFLENAAFVDSNGTLSINGSLTFNNVTANTVHTSTGVNGLSLNEILLQGVNQTLSGNVSFTNVSASSIQTELINGENLTDVFGKALKTTGDQNITGTYIFDDLFVEENLAIKTVNGVDFDGFLESAVPTNETSTLQGIIRFTSDVVIDQLETTKSLGDVNITRMLTDTLLKTGNQTICHQMEFENLTVGDGEFKGDVKTDLINNVNITKLYFDAVYLYNYTEQDIQGNLEFEELTVSQYVKADKINGFDLSNDFLLTTGNQAVSSNVKFNNSVVFESILVSTGFVDGVNLYQLDQDRIDLYDNITISGLKSFNNVSMTEIIVTDTSTVNGILPSDLVEINKTSMLTGAKTVTNLTVDDIWVTGNINGVDLVDFNNLVLRRDRVPFQLRADQIFTKDLMINGSLNVTGYINGQLVNGNHNYEPNVGDEIQGQLDMYLTNAGSLCGKISSLTTLAVAGAYLEGVEISSTIKLPSEDLGSIQSTIIEGKHYISIARSEVTATCGSAYILECGEFPTCTVLQSIQTNAVLLEFFLYNNQSALLVDHQIANETYSQSGCNKTTAEIYLWSPTNRIFEPYQSVNEELMESDSAPIIDSKGLLKRSLNKKLKEERVTSNHNGHNKTEIIDIKTFESKGNKFLIASVAKGSGGYLDVLKGPGNNVGSLKKSQRIVINSGRKNYVSVGKLNGKPVVSVSSSRRKDMKLHRFNQDTEKLEFYQQLPKAATSVKFQKVKQSEYILFASPETGFGLCPWQGASGYTDCEQLVSTDNNHVDTITNDSGAFVILGKPDSLKIYRVVIEGSGNPFDGDVC</sequence>
<name>A0A7M5X3A8_9CNID</name>
<feature type="signal peptide" evidence="4">
    <location>
        <begin position="1"/>
        <end position="31"/>
    </location>
</feature>
<evidence type="ECO:0000256" key="1">
    <source>
        <dbReference type="ARBA" id="ARBA00022729"/>
    </source>
</evidence>